<evidence type="ECO:0000256" key="1">
    <source>
        <dbReference type="SAM" id="MobiDB-lite"/>
    </source>
</evidence>
<accession>A0A4S5BYD2</accession>
<evidence type="ECO:0000313" key="2">
    <source>
        <dbReference type="EMBL" id="THJ36095.1"/>
    </source>
</evidence>
<dbReference type="Proteomes" id="UP000306236">
    <property type="component" value="Unassembled WGS sequence"/>
</dbReference>
<proteinExistence type="predicted"/>
<feature type="compositionally biased region" description="Basic residues" evidence="1">
    <location>
        <begin position="1"/>
        <end position="11"/>
    </location>
</feature>
<dbReference type="OrthoDB" id="9975992at2"/>
<feature type="compositionally biased region" description="Polar residues" evidence="1">
    <location>
        <begin position="12"/>
        <end position="25"/>
    </location>
</feature>
<dbReference type="AlphaFoldDB" id="A0A4S5BYD2"/>
<feature type="region of interest" description="Disordered" evidence="1">
    <location>
        <begin position="1"/>
        <end position="25"/>
    </location>
</feature>
<name>A0A4S5BYD2_9BURK</name>
<gene>
    <name evidence="2" type="ORF">E8K88_02155</name>
</gene>
<evidence type="ECO:0000313" key="3">
    <source>
        <dbReference type="Proteomes" id="UP000306236"/>
    </source>
</evidence>
<dbReference type="EMBL" id="SSWX01000002">
    <property type="protein sequence ID" value="THJ36095.1"/>
    <property type="molecule type" value="Genomic_DNA"/>
</dbReference>
<keyword evidence="3" id="KW-1185">Reference proteome</keyword>
<dbReference type="RefSeq" id="WP_136405001.1">
    <property type="nucleotide sequence ID" value="NZ_SSWX01000002.1"/>
</dbReference>
<reference evidence="2 3" key="1">
    <citation type="submission" date="2019-04" db="EMBL/GenBank/DDBJ databases">
        <title>Lampropedia sp YIM MLB12 draf genome.</title>
        <authorList>
            <person name="Wang Y.-X."/>
        </authorList>
    </citation>
    <scope>NUCLEOTIDE SEQUENCE [LARGE SCALE GENOMIC DNA]</scope>
    <source>
        <strain evidence="2 3">YIM MLB12</strain>
    </source>
</reference>
<sequence>MPLKVKRRSQKSHIQANAPVTSRQQGKGLTLAVTCAADVSDPQARHASIWLRIKETTAFHWGMGGVNQAVPQPVLADFKPICHRATVWFAN</sequence>
<organism evidence="2 3">
    <name type="scientific">Lampropedia aestuarii</name>
    <dbReference type="NCBI Taxonomy" id="2562762"/>
    <lineage>
        <taxon>Bacteria</taxon>
        <taxon>Pseudomonadati</taxon>
        <taxon>Pseudomonadota</taxon>
        <taxon>Betaproteobacteria</taxon>
        <taxon>Burkholderiales</taxon>
        <taxon>Comamonadaceae</taxon>
        <taxon>Lampropedia</taxon>
    </lineage>
</organism>
<protein>
    <submittedName>
        <fullName evidence="2">Uncharacterized protein</fullName>
    </submittedName>
</protein>
<comment type="caution">
    <text evidence="2">The sequence shown here is derived from an EMBL/GenBank/DDBJ whole genome shotgun (WGS) entry which is preliminary data.</text>
</comment>